<feature type="compositionally biased region" description="Polar residues" evidence="2">
    <location>
        <begin position="133"/>
        <end position="144"/>
    </location>
</feature>
<dbReference type="GO" id="GO:0006730">
    <property type="term" value="P:one-carbon metabolic process"/>
    <property type="evidence" value="ECO:0007669"/>
    <property type="project" value="TreeGrafter"/>
</dbReference>
<feature type="compositionally biased region" description="Basic and acidic residues" evidence="2">
    <location>
        <begin position="243"/>
        <end position="262"/>
    </location>
</feature>
<proteinExistence type="inferred from homology"/>
<feature type="compositionally biased region" description="Basic and acidic residues" evidence="2">
    <location>
        <begin position="216"/>
        <end position="225"/>
    </location>
</feature>
<feature type="compositionally biased region" description="Polar residues" evidence="2">
    <location>
        <begin position="393"/>
        <end position="408"/>
    </location>
</feature>
<accession>A0AAV2T5B2</accession>
<dbReference type="PANTHER" id="PTHR18952">
    <property type="entry name" value="CARBONIC ANHYDRASE"/>
    <property type="match status" value="1"/>
</dbReference>
<feature type="region of interest" description="Disordered" evidence="2">
    <location>
        <begin position="372"/>
        <end position="422"/>
    </location>
</feature>
<feature type="region of interest" description="Disordered" evidence="2">
    <location>
        <begin position="58"/>
        <end position="77"/>
    </location>
</feature>
<feature type="compositionally biased region" description="Polar residues" evidence="2">
    <location>
        <begin position="328"/>
        <end position="343"/>
    </location>
</feature>
<sequence length="1035" mass="114797">MRNGWEEIYSTGESVNLEPHLVVNMGAYSSGYYGYYVADSFNRICPSTTPSLRNIASSHGEHAENKTEQTGLDESTESVTVQQAERIAHSEHTAEPRSSVVNITDSLAVSEQITERTRVTTSSYGEHAENKTEQTGLDESTESVTVQQAERIAHSEHTAEPRSSVVNITDSLAVSEQITERTRVTTSSHGEHAENKTEQTGLDESTESVTVQQAERIAHSEHTAEPRSSVVNITDSLAVSEQITERTRVTTSSHGEHAENKTEQTGLDESTESVTVQQAERIAHSEHTAEPRSSVVNITDSLAVSEQITERTRVTTSSYGEHAENKTEQTGLDESTESVTVQQAERIAHSEHTAEPRSSVVNITDSLAVSEQITERTRVTTSSHGEHAENKTEQTGLDESTESVTVQQAERIAHSEHTAEPRSSVVNITDSLAVSEQITERTRVTTSSHGEHAENKTEQTGLDESTESVTVQQAERIAHSEHTAEPRSSVVNITDSLAVSEQITERTRVTTSSYGEHAENKTEQTGLDESTESVTVQQAERIAHSEHTAEPRSSVVNITDSLAVSEQITERTRVTTSSYGEHAENKTEQTGLDESTESVTVQQAERIAHSEHTAEPRSSVVNITDSLAVSEQITERTRVTKQRTIGTKQTVLEEKTAIVTVRSTGDTTRYEHAPGPKPGAANVANDLDTGKIKTKKTRISNADQTDSPETLGESSSQSRFPDFRKKNHTYDWTYRVKETGPENWWKKYPAAKGTRQSPINIISSEAVRYTEIKRIKIFQDPKSANGGVFTLLNTGKNVAVQVHSGDWFISYTGERTKQYQITELRFHWGSEEFNGAEHSIDGRRFAAEAQLYGFNRIMHSNASEEFSSPDALTAIVFFLEQIDRAGSNKTFFGLLGVPTKTTAALYRYRHTELPIDFSVLEGLLEHGHYYAYLGSDTIPPCHENIMWVINPKPASINSEELEALRHLYFDFSEPERQHMKNNTRPVFSLNPENTLIPRRVYVTGGALLPKSRLSVFILSLSLSVPFVVLPYFELN</sequence>
<dbReference type="Gene3D" id="3.10.200.10">
    <property type="entry name" value="Alpha carbonic anhydrase"/>
    <property type="match status" value="1"/>
</dbReference>
<dbReference type="PANTHER" id="PTHR18952:SF208">
    <property type="entry name" value="CARBONIC ANHYDRASE XA-RELATED"/>
    <property type="match status" value="1"/>
</dbReference>
<dbReference type="InterPro" id="IPR036398">
    <property type="entry name" value="CA_dom_sf"/>
</dbReference>
<comment type="caution">
    <text evidence="4">The sequence shown here is derived from an EMBL/GenBank/DDBJ whole genome shotgun (WGS) entry which is preliminary data.</text>
</comment>
<dbReference type="AlphaFoldDB" id="A0AAV2T5B2"/>
<dbReference type="SUPFAM" id="SSF51069">
    <property type="entry name" value="Carbonic anhydrase"/>
    <property type="match status" value="1"/>
</dbReference>
<protein>
    <recommendedName>
        <fullName evidence="3">Alpha-carbonic anhydrase domain-containing protein</fullName>
    </recommendedName>
</protein>
<dbReference type="CDD" id="cd00326">
    <property type="entry name" value="alpha_CA"/>
    <property type="match status" value="1"/>
</dbReference>
<feature type="compositionally biased region" description="Basic and acidic residues" evidence="2">
    <location>
        <begin position="373"/>
        <end position="392"/>
    </location>
</feature>
<evidence type="ECO:0000313" key="5">
    <source>
        <dbReference type="Proteomes" id="UP001497525"/>
    </source>
</evidence>
<dbReference type="PROSITE" id="PS51144">
    <property type="entry name" value="ALPHA_CA_2"/>
    <property type="match status" value="1"/>
</dbReference>
<dbReference type="Pfam" id="PF00194">
    <property type="entry name" value="Carb_anhydrase"/>
    <property type="match status" value="1"/>
</dbReference>
<reference evidence="4" key="1">
    <citation type="submission" date="2024-06" db="EMBL/GenBank/DDBJ databases">
        <authorList>
            <person name="Liu X."/>
            <person name="Lenzi L."/>
            <person name="Haldenby T S."/>
            <person name="Uol C."/>
        </authorList>
    </citation>
    <scope>NUCLEOTIDE SEQUENCE</scope>
</reference>
<feature type="compositionally biased region" description="Polar residues" evidence="2">
    <location>
        <begin position="699"/>
        <end position="719"/>
    </location>
</feature>
<feature type="compositionally biased region" description="Basic and acidic residues" evidence="2">
    <location>
        <begin position="606"/>
        <end position="615"/>
    </location>
</feature>
<dbReference type="SMART" id="SM01057">
    <property type="entry name" value="Carb_anhydrase"/>
    <property type="match status" value="1"/>
</dbReference>
<gene>
    <name evidence="4" type="ORF">CDAUBV1_LOCUS3683</name>
</gene>
<dbReference type="EMBL" id="CAXLJL010000086">
    <property type="protein sequence ID" value="CAL5131254.1"/>
    <property type="molecule type" value="Genomic_DNA"/>
</dbReference>
<evidence type="ECO:0000256" key="2">
    <source>
        <dbReference type="SAM" id="MobiDB-lite"/>
    </source>
</evidence>
<dbReference type="InterPro" id="IPR023561">
    <property type="entry name" value="Carbonic_anhydrase_a-class"/>
</dbReference>
<feature type="region of interest" description="Disordered" evidence="2">
    <location>
        <begin position="437"/>
        <end position="468"/>
    </location>
</feature>
<feature type="region of interest" description="Disordered" evidence="2">
    <location>
        <begin position="310"/>
        <end position="358"/>
    </location>
</feature>
<feature type="region of interest" description="Disordered" evidence="2">
    <location>
        <begin position="114"/>
        <end position="144"/>
    </location>
</feature>
<dbReference type="Proteomes" id="UP001497525">
    <property type="component" value="Unassembled WGS sequence"/>
</dbReference>
<name>A0AAV2T5B2_CALDB</name>
<feature type="compositionally biased region" description="Basic and acidic residues" evidence="2">
    <location>
        <begin position="438"/>
        <end position="457"/>
    </location>
</feature>
<feature type="region of interest" description="Disordered" evidence="2">
    <location>
        <begin position="570"/>
        <end position="619"/>
    </location>
</feature>
<feature type="compositionally biased region" description="Basic and acidic residues" evidence="2">
    <location>
        <begin position="178"/>
        <end position="197"/>
    </location>
</feature>
<feature type="region of interest" description="Disordered" evidence="2">
    <location>
        <begin position="663"/>
        <end position="722"/>
    </location>
</feature>
<feature type="region of interest" description="Disordered" evidence="2">
    <location>
        <begin position="177"/>
        <end position="273"/>
    </location>
</feature>
<dbReference type="GO" id="GO:0008270">
    <property type="term" value="F:zinc ion binding"/>
    <property type="evidence" value="ECO:0007669"/>
    <property type="project" value="InterPro"/>
</dbReference>
<feature type="compositionally biased region" description="Basic and acidic residues" evidence="2">
    <location>
        <begin position="346"/>
        <end position="355"/>
    </location>
</feature>
<evidence type="ECO:0000313" key="4">
    <source>
        <dbReference type="EMBL" id="CAL5131254.1"/>
    </source>
</evidence>
<feature type="compositionally biased region" description="Basic and acidic residues" evidence="2">
    <location>
        <begin position="411"/>
        <end position="420"/>
    </location>
</feature>
<evidence type="ECO:0000259" key="3">
    <source>
        <dbReference type="PROSITE" id="PS51144"/>
    </source>
</evidence>
<feature type="compositionally biased region" description="Polar residues" evidence="2">
    <location>
        <begin position="458"/>
        <end position="468"/>
    </location>
</feature>
<evidence type="ECO:0000256" key="1">
    <source>
        <dbReference type="ARBA" id="ARBA00010718"/>
    </source>
</evidence>
<dbReference type="InterPro" id="IPR001148">
    <property type="entry name" value="CA_dom"/>
</dbReference>
<feature type="compositionally biased region" description="Polar residues" evidence="2">
    <location>
        <begin position="229"/>
        <end position="242"/>
    </location>
</feature>
<feature type="compositionally biased region" description="Polar residues" evidence="2">
    <location>
        <begin position="263"/>
        <end position="273"/>
    </location>
</feature>
<feature type="compositionally biased region" description="Polar residues" evidence="2">
    <location>
        <begin position="588"/>
        <end position="603"/>
    </location>
</feature>
<feature type="compositionally biased region" description="Polar residues" evidence="2">
    <location>
        <begin position="68"/>
        <end position="77"/>
    </location>
</feature>
<organism evidence="4 5">
    <name type="scientific">Calicophoron daubneyi</name>
    <name type="common">Rumen fluke</name>
    <name type="synonym">Paramphistomum daubneyi</name>
    <dbReference type="NCBI Taxonomy" id="300641"/>
    <lineage>
        <taxon>Eukaryota</taxon>
        <taxon>Metazoa</taxon>
        <taxon>Spiralia</taxon>
        <taxon>Lophotrochozoa</taxon>
        <taxon>Platyhelminthes</taxon>
        <taxon>Trematoda</taxon>
        <taxon>Digenea</taxon>
        <taxon>Plagiorchiida</taxon>
        <taxon>Pronocephalata</taxon>
        <taxon>Paramphistomoidea</taxon>
        <taxon>Paramphistomidae</taxon>
        <taxon>Calicophoron</taxon>
    </lineage>
</organism>
<dbReference type="GO" id="GO:0004089">
    <property type="term" value="F:carbonate dehydratase activity"/>
    <property type="evidence" value="ECO:0007669"/>
    <property type="project" value="InterPro"/>
</dbReference>
<feature type="region of interest" description="Disordered" evidence="2">
    <location>
        <begin position="505"/>
        <end position="531"/>
    </location>
</feature>
<comment type="similarity">
    <text evidence="1">Belongs to the alpha-carbonic anhydrase family.</text>
</comment>
<feature type="domain" description="Alpha-carbonic anhydrase" evidence="3">
    <location>
        <begin position="730"/>
        <end position="1004"/>
    </location>
</feature>
<feature type="compositionally biased region" description="Polar residues" evidence="2">
    <location>
        <begin position="198"/>
        <end position="213"/>
    </location>
</feature>